<evidence type="ECO:0000259" key="1">
    <source>
        <dbReference type="Pfam" id="PF17032"/>
    </source>
</evidence>
<dbReference type="EMBL" id="FMCR01000001">
    <property type="protein sequence ID" value="SCE66077.1"/>
    <property type="molecule type" value="Genomic_DNA"/>
</dbReference>
<reference evidence="2 3" key="1">
    <citation type="submission" date="2016-06" db="EMBL/GenBank/DDBJ databases">
        <authorList>
            <person name="Kjaerup R.B."/>
            <person name="Dalgaard T.S."/>
            <person name="Juul-Madsen H.R."/>
        </authorList>
    </citation>
    <scope>NUCLEOTIDE SEQUENCE [LARGE SCALE GENOMIC DNA]</scope>
    <source>
        <strain evidence="2 3">DSM 44871</strain>
    </source>
</reference>
<dbReference type="PANTHER" id="PTHR28139">
    <property type="entry name" value="UPF0768 PROTEIN YBL029C-A"/>
    <property type="match status" value="1"/>
</dbReference>
<dbReference type="Proteomes" id="UP000198864">
    <property type="component" value="Unassembled WGS sequence"/>
</dbReference>
<organism evidence="2 3">
    <name type="scientific">Micromonospora saelicesensis</name>
    <dbReference type="NCBI Taxonomy" id="285676"/>
    <lineage>
        <taxon>Bacteria</taxon>
        <taxon>Bacillati</taxon>
        <taxon>Actinomycetota</taxon>
        <taxon>Actinomycetes</taxon>
        <taxon>Micromonosporales</taxon>
        <taxon>Micromonosporaceae</taxon>
        <taxon>Micromonospora</taxon>
    </lineage>
</organism>
<feature type="domain" description="Zinc-ribbon 15" evidence="1">
    <location>
        <begin position="36"/>
        <end position="84"/>
    </location>
</feature>
<sequence length="93" mass="10530">MAGSGDFSRLSGYWRAMFFIFGLRTKVDRSGVVQQVCRHCGNQAAQVITRRSTKFTLFFIPLIPIRTRYAQQCTFCGAEYEIAKSDAERLPVG</sequence>
<dbReference type="InterPro" id="IPR031493">
    <property type="entry name" value="Zinc_ribbon_15"/>
</dbReference>
<evidence type="ECO:0000313" key="2">
    <source>
        <dbReference type="EMBL" id="SCE66077.1"/>
    </source>
</evidence>
<dbReference type="PANTHER" id="PTHR28139:SF1">
    <property type="entry name" value="UPF0768 PROTEIN YBL029C-A"/>
    <property type="match status" value="1"/>
</dbReference>
<evidence type="ECO:0000313" key="3">
    <source>
        <dbReference type="Proteomes" id="UP000198864"/>
    </source>
</evidence>
<accession>A0A1C4U386</accession>
<dbReference type="STRING" id="285676.GA0070561_0661"/>
<name>A0A1C4U386_9ACTN</name>
<protein>
    <submittedName>
        <fullName evidence="2">Zinc-ribbon family protein</fullName>
    </submittedName>
</protein>
<dbReference type="Pfam" id="PF17032">
    <property type="entry name" value="Zn_ribbon_15"/>
    <property type="match status" value="1"/>
</dbReference>
<dbReference type="AlphaFoldDB" id="A0A1C4U386"/>
<proteinExistence type="predicted"/>
<gene>
    <name evidence="2" type="ORF">GA0070561_0661</name>
</gene>